<dbReference type="OrthoDB" id="3744018at2759"/>
<gene>
    <name evidence="1" type="ORF">EK21DRAFT_88563</name>
</gene>
<keyword evidence="2" id="KW-1185">Reference proteome</keyword>
<protein>
    <submittedName>
        <fullName evidence="1">Uncharacterized protein</fullName>
    </submittedName>
</protein>
<accession>A0A9P4LPG9</accession>
<dbReference type="EMBL" id="ML978186">
    <property type="protein sequence ID" value="KAF2030839.1"/>
    <property type="molecule type" value="Genomic_DNA"/>
</dbReference>
<name>A0A9P4LPG9_9PLEO</name>
<proteinExistence type="predicted"/>
<sequence>MARTSLDSARNLAQSELSPHLGRQWGVPVVGRCWGHRRAAVPPNEFASWCRVLRYLRQNYDEAQTYELCDANVLQLASNLKAIVPSDNADQALKVILTALVEKGRMSWLYAVPPAFVEALKLRDGQMAPFVMTRLEVRLKPNKKHRVAIQHGDISFETVQEGRITQVLPLSQVLETTFSHLRNTRDFDFPEQTWYCHRVPDIIRRLLLDIVDPLLSEPTFSRICKALGLVHSVKSEARKGWLCVIFLALIDEPLINEMCVGSAEDDVNLVKAAAASLQRHLQKIQNSFSVVRWNSQADTQSTKVAVGLQGFPADTEVFSLKGEPESMFVARLLGSGKAYAEFCGPLYQLNVRDTIGPRPSTLFTAAFWRKKGPLSDEQTLRFKFASTFLQMAGSSTSSLGPSSMTPNKPSSSPNRLVSLWLREPMAGQICQANQLEQHQDRHDYEASKRGRGSLYVLSWRGADGPSCEILCVLGCAKKHGLIGEEPF</sequence>
<comment type="caution">
    <text evidence="1">The sequence shown here is derived from an EMBL/GenBank/DDBJ whole genome shotgun (WGS) entry which is preliminary data.</text>
</comment>
<dbReference type="Proteomes" id="UP000799777">
    <property type="component" value="Unassembled WGS sequence"/>
</dbReference>
<organism evidence="1 2">
    <name type="scientific">Setomelanomma holmii</name>
    <dbReference type="NCBI Taxonomy" id="210430"/>
    <lineage>
        <taxon>Eukaryota</taxon>
        <taxon>Fungi</taxon>
        <taxon>Dikarya</taxon>
        <taxon>Ascomycota</taxon>
        <taxon>Pezizomycotina</taxon>
        <taxon>Dothideomycetes</taxon>
        <taxon>Pleosporomycetidae</taxon>
        <taxon>Pleosporales</taxon>
        <taxon>Pleosporineae</taxon>
        <taxon>Phaeosphaeriaceae</taxon>
        <taxon>Setomelanomma</taxon>
    </lineage>
</organism>
<evidence type="ECO:0000313" key="1">
    <source>
        <dbReference type="EMBL" id="KAF2030839.1"/>
    </source>
</evidence>
<evidence type="ECO:0000313" key="2">
    <source>
        <dbReference type="Proteomes" id="UP000799777"/>
    </source>
</evidence>
<reference evidence="1" key="1">
    <citation type="journal article" date="2020" name="Stud. Mycol.">
        <title>101 Dothideomycetes genomes: a test case for predicting lifestyles and emergence of pathogens.</title>
        <authorList>
            <person name="Haridas S."/>
            <person name="Albert R."/>
            <person name="Binder M."/>
            <person name="Bloem J."/>
            <person name="Labutti K."/>
            <person name="Salamov A."/>
            <person name="Andreopoulos B."/>
            <person name="Baker S."/>
            <person name="Barry K."/>
            <person name="Bills G."/>
            <person name="Bluhm B."/>
            <person name="Cannon C."/>
            <person name="Castanera R."/>
            <person name="Culley D."/>
            <person name="Daum C."/>
            <person name="Ezra D."/>
            <person name="Gonzalez J."/>
            <person name="Henrissat B."/>
            <person name="Kuo A."/>
            <person name="Liang C."/>
            <person name="Lipzen A."/>
            <person name="Lutzoni F."/>
            <person name="Magnuson J."/>
            <person name="Mondo S."/>
            <person name="Nolan M."/>
            <person name="Ohm R."/>
            <person name="Pangilinan J."/>
            <person name="Park H.-J."/>
            <person name="Ramirez L."/>
            <person name="Alfaro M."/>
            <person name="Sun H."/>
            <person name="Tritt A."/>
            <person name="Yoshinaga Y."/>
            <person name="Zwiers L.-H."/>
            <person name="Turgeon B."/>
            <person name="Goodwin S."/>
            <person name="Spatafora J."/>
            <person name="Crous P."/>
            <person name="Grigoriev I."/>
        </authorList>
    </citation>
    <scope>NUCLEOTIDE SEQUENCE</scope>
    <source>
        <strain evidence="1">CBS 110217</strain>
    </source>
</reference>
<dbReference type="AlphaFoldDB" id="A0A9P4LPG9"/>